<dbReference type="OrthoDB" id="3315716at2"/>
<dbReference type="Proteomes" id="UP000294911">
    <property type="component" value="Unassembled WGS sequence"/>
</dbReference>
<dbReference type="InterPro" id="IPR002543">
    <property type="entry name" value="FtsK_dom"/>
</dbReference>
<keyword evidence="1 3" id="KW-0547">Nucleotide-binding</keyword>
<evidence type="ECO:0000256" key="3">
    <source>
        <dbReference type="PROSITE-ProRule" id="PRU00289"/>
    </source>
</evidence>
<dbReference type="PANTHER" id="PTHR22683">
    <property type="entry name" value="SPORULATION PROTEIN RELATED"/>
    <property type="match status" value="1"/>
</dbReference>
<dbReference type="AlphaFoldDB" id="A0A4R2QDY7"/>
<keyword evidence="2 3" id="KW-0067">ATP-binding</keyword>
<dbReference type="SUPFAM" id="SSF52540">
    <property type="entry name" value="P-loop containing nucleoside triphosphate hydrolases"/>
    <property type="match status" value="1"/>
</dbReference>
<feature type="domain" description="FtsK" evidence="4">
    <location>
        <begin position="31"/>
        <end position="211"/>
    </location>
</feature>
<evidence type="ECO:0000259" key="4">
    <source>
        <dbReference type="PROSITE" id="PS50901"/>
    </source>
</evidence>
<gene>
    <name evidence="5" type="ORF">EV191_11289</name>
</gene>
<dbReference type="EMBL" id="SLXQ01000012">
    <property type="protein sequence ID" value="TCP47293.1"/>
    <property type="molecule type" value="Genomic_DNA"/>
</dbReference>
<proteinExistence type="predicted"/>
<evidence type="ECO:0000256" key="1">
    <source>
        <dbReference type="ARBA" id="ARBA00022741"/>
    </source>
</evidence>
<reference evidence="5 6" key="1">
    <citation type="submission" date="2019-03" db="EMBL/GenBank/DDBJ databases">
        <title>Genomic Encyclopedia of Type Strains, Phase IV (KMG-IV): sequencing the most valuable type-strain genomes for metagenomic binning, comparative biology and taxonomic classification.</title>
        <authorList>
            <person name="Goeker M."/>
        </authorList>
    </citation>
    <scope>NUCLEOTIDE SEQUENCE [LARGE SCALE GENOMIC DNA]</scope>
    <source>
        <strain evidence="5 6">DSM 45765</strain>
    </source>
</reference>
<sequence length="274" mass="30236">MLLKKRKHGDTIPVSGLSMYDLVHLGVDEYGHRVEIELIYRNILIGGEPGAGKSVALNNIVAHGALAADCALWLFDGKQVELGLWEDVSEVFVGPDIDLALLRLRQLQAECNRRYQELTAAKRRKIDRNDPVDVILAVIDELAYYTATIGTKDQQEEFILLVRDLVARGRAAGIIVVAATQRPSADIIPTSLRDLFGYRWAFRCTTDSSSDIILGRGWAQLGYNAATITPAERGIGLLLAEGGFPGRLKSAFLSDSHTYSLVDYARDLRIRKAA</sequence>
<accession>A0A4R2QDY7</accession>
<evidence type="ECO:0000256" key="2">
    <source>
        <dbReference type="ARBA" id="ARBA00022840"/>
    </source>
</evidence>
<evidence type="ECO:0000313" key="5">
    <source>
        <dbReference type="EMBL" id="TCP47293.1"/>
    </source>
</evidence>
<protein>
    <submittedName>
        <fullName evidence="5">S-DNA-T family DNA segregation ATPase FtsK/SpoIIIE</fullName>
    </submittedName>
</protein>
<dbReference type="InterPro" id="IPR050206">
    <property type="entry name" value="FtsK/SpoIIIE/SftA"/>
</dbReference>
<dbReference type="GO" id="GO:0003677">
    <property type="term" value="F:DNA binding"/>
    <property type="evidence" value="ECO:0007669"/>
    <property type="project" value="InterPro"/>
</dbReference>
<dbReference type="PROSITE" id="PS50901">
    <property type="entry name" value="FTSK"/>
    <property type="match status" value="1"/>
</dbReference>
<organism evidence="5 6">
    <name type="scientific">Tamaricihabitans halophyticus</name>
    <dbReference type="NCBI Taxonomy" id="1262583"/>
    <lineage>
        <taxon>Bacteria</taxon>
        <taxon>Bacillati</taxon>
        <taxon>Actinomycetota</taxon>
        <taxon>Actinomycetes</taxon>
        <taxon>Pseudonocardiales</taxon>
        <taxon>Pseudonocardiaceae</taxon>
        <taxon>Tamaricihabitans</taxon>
    </lineage>
</organism>
<dbReference type="GO" id="GO:0005524">
    <property type="term" value="F:ATP binding"/>
    <property type="evidence" value="ECO:0007669"/>
    <property type="project" value="UniProtKB-UniRule"/>
</dbReference>
<keyword evidence="6" id="KW-1185">Reference proteome</keyword>
<dbReference type="Pfam" id="PF01580">
    <property type="entry name" value="FtsK_SpoIIIE"/>
    <property type="match status" value="1"/>
</dbReference>
<name>A0A4R2QDY7_9PSEU</name>
<feature type="binding site" evidence="3">
    <location>
        <begin position="47"/>
        <end position="54"/>
    </location>
    <ligand>
        <name>ATP</name>
        <dbReference type="ChEBI" id="CHEBI:30616"/>
    </ligand>
</feature>
<dbReference type="InterPro" id="IPR027417">
    <property type="entry name" value="P-loop_NTPase"/>
</dbReference>
<dbReference type="PANTHER" id="PTHR22683:SF41">
    <property type="entry name" value="DNA TRANSLOCASE FTSK"/>
    <property type="match status" value="1"/>
</dbReference>
<dbReference type="Gene3D" id="3.40.50.300">
    <property type="entry name" value="P-loop containing nucleotide triphosphate hydrolases"/>
    <property type="match status" value="1"/>
</dbReference>
<comment type="caution">
    <text evidence="5">The sequence shown here is derived from an EMBL/GenBank/DDBJ whole genome shotgun (WGS) entry which is preliminary data.</text>
</comment>
<dbReference type="RefSeq" id="WP_132879239.1">
    <property type="nucleotide sequence ID" value="NZ_SLXQ01000012.1"/>
</dbReference>
<evidence type="ECO:0000313" key="6">
    <source>
        <dbReference type="Proteomes" id="UP000294911"/>
    </source>
</evidence>